<evidence type="ECO:0008006" key="5">
    <source>
        <dbReference type="Google" id="ProtNLM"/>
    </source>
</evidence>
<evidence type="ECO:0000313" key="3">
    <source>
        <dbReference type="EMBL" id="AIA54772.1"/>
    </source>
</evidence>
<sequence>MGFRAVSRPPREVRLSRAGKVFVVFTVAVGFAAVNTGNNILFLLVSLMLAIMILSGLAALLNLWRIDVHVPPGQLLNAGEAAVLQIELRNDRPWGAWLLELQLGPARVSWPYLGARTTVSISLPWTAAERGQPPLPDLLLGSSFPFAFVWRGRYRAIPSAHWPWVAPAPSRWDVTLPTQDVDGAQLDHGAGGQGDLLWLRPREEREPLQRVLWRRCVWRDPEIGLAAYLPVVVRERDADEEVWVLDWNAPALAAWNTEERLRALRAGLDRAVAEGRAWSLRLPGFSVDGRAGQGQLRALEALARQRPLPPYPPVDRRRAAAPWSRLSAWQRGARAS</sequence>
<name>A0A059ZY17_ACICK</name>
<dbReference type="HOGENOM" id="CLU_833212_0_0_6"/>
<evidence type="ECO:0000256" key="1">
    <source>
        <dbReference type="SAM" id="MobiDB-lite"/>
    </source>
</evidence>
<dbReference type="eggNOG" id="COG1721">
    <property type="taxonomic scope" value="Bacteria"/>
</dbReference>
<feature type="transmembrane region" description="Helical" evidence="2">
    <location>
        <begin position="18"/>
        <end position="34"/>
    </location>
</feature>
<dbReference type="AlphaFoldDB" id="A0A059ZY17"/>
<feature type="region of interest" description="Disordered" evidence="1">
    <location>
        <begin position="309"/>
        <end position="336"/>
    </location>
</feature>
<dbReference type="Proteomes" id="UP000005522">
    <property type="component" value="Chromosome"/>
</dbReference>
<dbReference type="KEGG" id="acz:Acaty_c0896"/>
<evidence type="ECO:0000256" key="2">
    <source>
        <dbReference type="SAM" id="Phobius"/>
    </source>
</evidence>
<gene>
    <name evidence="3" type="ORF">Acaty_c0896</name>
</gene>
<proteinExistence type="predicted"/>
<dbReference type="EMBL" id="CP005986">
    <property type="protein sequence ID" value="AIA54772.1"/>
    <property type="molecule type" value="Genomic_DNA"/>
</dbReference>
<organism evidence="3 4">
    <name type="scientific">Acidithiobacillus caldus (strain ATCC 51756 / DSM 8584 / KU)</name>
    <dbReference type="NCBI Taxonomy" id="637389"/>
    <lineage>
        <taxon>Bacteria</taxon>
        <taxon>Pseudomonadati</taxon>
        <taxon>Pseudomonadota</taxon>
        <taxon>Acidithiobacillia</taxon>
        <taxon>Acidithiobacillales</taxon>
        <taxon>Acidithiobacillaceae</taxon>
        <taxon>Acidithiobacillus</taxon>
    </lineage>
</organism>
<keyword evidence="2" id="KW-0812">Transmembrane</keyword>
<dbReference type="PANTHER" id="PTHR34351:SF1">
    <property type="entry name" value="SLR1927 PROTEIN"/>
    <property type="match status" value="1"/>
</dbReference>
<protein>
    <recommendedName>
        <fullName evidence="5">DUF58 domain-containing protein</fullName>
    </recommendedName>
</protein>
<reference evidence="3 4" key="1">
    <citation type="journal article" date="2009" name="J. Bacteriol.">
        <title>Draft genome sequence of the extremely acidophilic bacterium Acidithiobacillus caldus ATCC 51756 reveals metabolic versatility in the genus Acidithiobacillus.</title>
        <authorList>
            <person name="Valdes J."/>
            <person name="Quatrini R."/>
            <person name="Hallberg K."/>
            <person name="Dopson M."/>
            <person name="Valenzuela P.D."/>
            <person name="Holmes D.S."/>
        </authorList>
    </citation>
    <scope>NUCLEOTIDE SEQUENCE [LARGE SCALE GENOMIC DNA]</scope>
    <source>
        <strain evidence="4">ATCC 51756 / DSM 8584 / KU</strain>
    </source>
</reference>
<dbReference type="PANTHER" id="PTHR34351">
    <property type="entry name" value="SLR1927 PROTEIN-RELATED"/>
    <property type="match status" value="1"/>
</dbReference>
<evidence type="ECO:0000313" key="4">
    <source>
        <dbReference type="Proteomes" id="UP000005522"/>
    </source>
</evidence>
<keyword evidence="2" id="KW-0472">Membrane</keyword>
<accession>A0A059ZY17</accession>
<keyword evidence="2" id="KW-1133">Transmembrane helix</keyword>